<dbReference type="InterPro" id="IPR011009">
    <property type="entry name" value="Kinase-like_dom_sf"/>
</dbReference>
<keyword evidence="1" id="KW-0547">Nucleotide-binding</keyword>
<dbReference type="PROSITE" id="PS50011">
    <property type="entry name" value="PROTEIN_KINASE_DOM"/>
    <property type="match status" value="1"/>
</dbReference>
<dbReference type="PANTHER" id="PTHR24346:SF30">
    <property type="entry name" value="MATERNAL EMBRYONIC LEUCINE ZIPPER KINASE"/>
    <property type="match status" value="1"/>
</dbReference>
<evidence type="ECO:0000313" key="6">
    <source>
        <dbReference type="Proteomes" id="UP001189429"/>
    </source>
</evidence>
<dbReference type="Proteomes" id="UP001189429">
    <property type="component" value="Unassembled WGS sequence"/>
</dbReference>
<dbReference type="InterPro" id="IPR000719">
    <property type="entry name" value="Prot_kinase_dom"/>
</dbReference>
<keyword evidence="6" id="KW-1185">Reference proteome</keyword>
<evidence type="ECO:0000259" key="4">
    <source>
        <dbReference type="PROSITE" id="PS50011"/>
    </source>
</evidence>
<evidence type="ECO:0000313" key="5">
    <source>
        <dbReference type="EMBL" id="CAK0875754.1"/>
    </source>
</evidence>
<name>A0ABN9VQM3_9DINO</name>
<dbReference type="PANTHER" id="PTHR24346">
    <property type="entry name" value="MAP/MICROTUBULE AFFINITY-REGULATING KINASE"/>
    <property type="match status" value="1"/>
</dbReference>
<reference evidence="5" key="1">
    <citation type="submission" date="2023-10" db="EMBL/GenBank/DDBJ databases">
        <authorList>
            <person name="Chen Y."/>
            <person name="Shah S."/>
            <person name="Dougan E. K."/>
            <person name="Thang M."/>
            <person name="Chan C."/>
        </authorList>
    </citation>
    <scope>NUCLEOTIDE SEQUENCE [LARGE SCALE GENOMIC DNA]</scope>
</reference>
<feature type="domain" description="Protein kinase" evidence="4">
    <location>
        <begin position="246"/>
        <end position="546"/>
    </location>
</feature>
<comment type="caution">
    <text evidence="5">The sequence shown here is derived from an EMBL/GenBank/DDBJ whole genome shotgun (WGS) entry which is preliminary data.</text>
</comment>
<dbReference type="SUPFAM" id="SSF56112">
    <property type="entry name" value="Protein kinase-like (PK-like)"/>
    <property type="match status" value="1"/>
</dbReference>
<accession>A0ABN9VQM3</accession>
<dbReference type="EMBL" id="CAUYUJ010017550">
    <property type="protein sequence ID" value="CAK0875754.1"/>
    <property type="molecule type" value="Genomic_DNA"/>
</dbReference>
<dbReference type="Gene3D" id="3.30.200.20">
    <property type="entry name" value="Phosphorylase Kinase, domain 1"/>
    <property type="match status" value="1"/>
</dbReference>
<protein>
    <recommendedName>
        <fullName evidence="4">Protein kinase domain-containing protein</fullName>
    </recommendedName>
</protein>
<organism evidence="5 6">
    <name type="scientific">Prorocentrum cordatum</name>
    <dbReference type="NCBI Taxonomy" id="2364126"/>
    <lineage>
        <taxon>Eukaryota</taxon>
        <taxon>Sar</taxon>
        <taxon>Alveolata</taxon>
        <taxon>Dinophyceae</taxon>
        <taxon>Prorocentrales</taxon>
        <taxon>Prorocentraceae</taxon>
        <taxon>Prorocentrum</taxon>
    </lineage>
</organism>
<proteinExistence type="predicted"/>
<sequence length="558" mass="61830">MTSLVQGMAFDPPRRGPPLQQEDREDDEARALSQAWLESRLRGLSQDDFGGGVRIFSTSDLEAPEAFRDVWHVISRGDVSNGPPLISDEDSAKLQTILVFCNPNQVSEVQRLCDVITNIDVTSSDAPPMFWVPHSVAPDKRGHTDLMRADQVNDILTRGLDGIVSGEPAGLRLSMAVRMKIKKSATIPEKLNDMLTEARNRGQYGQYLQRCAHATLWDYVRARLAPDIPAVDHTLEPGDPQQVPGYIVGNKLGQGSFGAVYKLTERPETGNSVEVVKAVPTEGITRIKDLMYMNRMIRVMNMLSDEQGRHPNIIRLHRTYHTPTHILFRMEYGGPENLYKRLRDRQTLQAENARPLSLDKVVTIITQAVDLVWHLHTVVHVCQRDIKPENIMVNETPESITIKLTDFDLAVSFEDEGKMCSSPCGTLPFAAPEVLLDSPYDVCLADIWSLGVVFAEVLCGVRVVELAIEHAGLQVRPLGVNTALAECIRTFFRMPAAAARLLEERCRPELRPLQPLGGAVLARTLTVDPARRMDADGVRSVVEQGLAPLALGPAAPGR</sequence>
<evidence type="ECO:0000256" key="2">
    <source>
        <dbReference type="ARBA" id="ARBA00022840"/>
    </source>
</evidence>
<dbReference type="SMART" id="SM00220">
    <property type="entry name" value="S_TKc"/>
    <property type="match status" value="1"/>
</dbReference>
<gene>
    <name evidence="5" type="ORF">PCOR1329_LOCUS60336</name>
</gene>
<dbReference type="Gene3D" id="1.10.510.10">
    <property type="entry name" value="Transferase(Phosphotransferase) domain 1"/>
    <property type="match status" value="1"/>
</dbReference>
<evidence type="ECO:0000256" key="1">
    <source>
        <dbReference type="ARBA" id="ARBA00022741"/>
    </source>
</evidence>
<keyword evidence="2" id="KW-0067">ATP-binding</keyword>
<feature type="region of interest" description="Disordered" evidence="3">
    <location>
        <begin position="1"/>
        <end position="28"/>
    </location>
</feature>
<dbReference type="Pfam" id="PF00069">
    <property type="entry name" value="Pkinase"/>
    <property type="match status" value="1"/>
</dbReference>
<evidence type="ECO:0000256" key="3">
    <source>
        <dbReference type="SAM" id="MobiDB-lite"/>
    </source>
</evidence>